<keyword evidence="2" id="KW-1185">Reference proteome</keyword>
<evidence type="ECO:0000313" key="1">
    <source>
        <dbReference type="EMBL" id="KAH9770996.1"/>
    </source>
</evidence>
<accession>A0ACB8LC50</accession>
<evidence type="ECO:0000313" key="2">
    <source>
        <dbReference type="Proteomes" id="UP000829398"/>
    </source>
</evidence>
<comment type="caution">
    <text evidence="1">The sequence shown here is derived from an EMBL/GenBank/DDBJ whole genome shotgun (WGS) entry which is preliminary data.</text>
</comment>
<sequence>MALSSLQLQLQLQLQLLPPHPLNIASQKRHRFARFKTSSLSSINGALATRRRILPIVASAKAGAAASSSSSSLYATSTREIEKEEGNDFHGVNIAEDVTQLIGRTPMVYLNKVTEGCVGNVAAKLESMEPCRSVKDRIGYSMITDAEESGDITPGKTVLVEPTTGNTGLGIAFVAAVKGYKLIVTMPASINLERRILLRAFGAEIILTDPEKGLRGALDKAEEIVLNTPNAYMFQQFDNMANLKIHFDSTGPEIWEDTLGCVDIFVAAIGTGGTITGTGRFLKMMNKEIKVVGVEPAERSVISGENAGYVPRILDVQLLDEVIKVTNDEAVNMARRLALEEGLLVMC</sequence>
<organism evidence="1 2">
    <name type="scientific">Citrus sinensis</name>
    <name type="common">Sweet orange</name>
    <name type="synonym">Citrus aurantium var. sinensis</name>
    <dbReference type="NCBI Taxonomy" id="2711"/>
    <lineage>
        <taxon>Eukaryota</taxon>
        <taxon>Viridiplantae</taxon>
        <taxon>Streptophyta</taxon>
        <taxon>Embryophyta</taxon>
        <taxon>Tracheophyta</taxon>
        <taxon>Spermatophyta</taxon>
        <taxon>Magnoliopsida</taxon>
        <taxon>eudicotyledons</taxon>
        <taxon>Gunneridae</taxon>
        <taxon>Pentapetalae</taxon>
        <taxon>rosids</taxon>
        <taxon>malvids</taxon>
        <taxon>Sapindales</taxon>
        <taxon>Rutaceae</taxon>
        <taxon>Aurantioideae</taxon>
        <taxon>Citrus</taxon>
    </lineage>
</organism>
<dbReference type="Proteomes" id="UP000829398">
    <property type="component" value="Chromosome 4"/>
</dbReference>
<reference evidence="2" key="1">
    <citation type="journal article" date="2023" name="Hortic. Res.">
        <title>A chromosome-level phased genome enabling allele-level studies in sweet orange: a case study on citrus Huanglongbing tolerance.</title>
        <authorList>
            <person name="Wu B."/>
            <person name="Yu Q."/>
            <person name="Deng Z."/>
            <person name="Duan Y."/>
            <person name="Luo F."/>
            <person name="Gmitter F. Jr."/>
        </authorList>
    </citation>
    <scope>NUCLEOTIDE SEQUENCE [LARGE SCALE GENOMIC DNA]</scope>
    <source>
        <strain evidence="2">cv. Valencia</strain>
    </source>
</reference>
<protein>
    <submittedName>
        <fullName evidence="1">S-sulfo-L-cysteine synthase (O-acetyl-L-serine-dependent)</fullName>
    </submittedName>
</protein>
<name>A0ACB8LC50_CITSI</name>
<proteinExistence type="predicted"/>
<gene>
    <name evidence="1" type="ORF">KPL71_012553</name>
</gene>
<dbReference type="EMBL" id="CM039173">
    <property type="protein sequence ID" value="KAH9770996.1"/>
    <property type="molecule type" value="Genomic_DNA"/>
</dbReference>